<evidence type="ECO:0008006" key="3">
    <source>
        <dbReference type="Google" id="ProtNLM"/>
    </source>
</evidence>
<organism evidence="1 2">
    <name type="scientific">Ascosphaera apis ARSEF 7405</name>
    <dbReference type="NCBI Taxonomy" id="392613"/>
    <lineage>
        <taxon>Eukaryota</taxon>
        <taxon>Fungi</taxon>
        <taxon>Dikarya</taxon>
        <taxon>Ascomycota</taxon>
        <taxon>Pezizomycotina</taxon>
        <taxon>Eurotiomycetes</taxon>
        <taxon>Eurotiomycetidae</taxon>
        <taxon>Onygenales</taxon>
        <taxon>Ascosphaeraceae</taxon>
        <taxon>Ascosphaera</taxon>
    </lineage>
</organism>
<dbReference type="GO" id="GO:0043291">
    <property type="term" value="C:RAVE complex"/>
    <property type="evidence" value="ECO:0007669"/>
    <property type="project" value="TreeGrafter"/>
</dbReference>
<reference evidence="1 2" key="1">
    <citation type="journal article" date="2016" name="Genome Biol. Evol.">
        <title>Divergent and convergent evolution of fungal pathogenicity.</title>
        <authorList>
            <person name="Shang Y."/>
            <person name="Xiao G."/>
            <person name="Zheng P."/>
            <person name="Cen K."/>
            <person name="Zhan S."/>
            <person name="Wang C."/>
        </authorList>
    </citation>
    <scope>NUCLEOTIDE SEQUENCE [LARGE SCALE GENOMIC DNA]</scope>
    <source>
        <strain evidence="1 2">ARSEF 7405</strain>
    </source>
</reference>
<evidence type="ECO:0000313" key="2">
    <source>
        <dbReference type="Proteomes" id="UP000242877"/>
    </source>
</evidence>
<keyword evidence="2" id="KW-1185">Reference proteome</keyword>
<dbReference type="PANTHER" id="PTHR13618">
    <property type="entry name" value="LEUCINE ZIPPER CONTAINING TRANSCRIPTION FACTOR LZF1"/>
    <property type="match status" value="1"/>
</dbReference>
<dbReference type="Pfam" id="PF10259">
    <property type="entry name" value="Rogdi_lz"/>
    <property type="match status" value="1"/>
</dbReference>
<proteinExistence type="predicted"/>
<protein>
    <recommendedName>
        <fullName evidence="3">RAVE subunit 2/Rogdi</fullName>
    </recommendedName>
</protein>
<dbReference type="PANTHER" id="PTHR13618:SF1">
    <property type="entry name" value="PROTEIN ROGDI HOMOLOG"/>
    <property type="match status" value="1"/>
</dbReference>
<dbReference type="InterPro" id="IPR028241">
    <property type="entry name" value="RAVE2/Rogdi"/>
</dbReference>
<dbReference type="Proteomes" id="UP000242877">
    <property type="component" value="Unassembled WGS sequence"/>
</dbReference>
<evidence type="ECO:0000313" key="1">
    <source>
        <dbReference type="EMBL" id="KZZ94470.1"/>
    </source>
</evidence>
<dbReference type="VEuPathDB" id="FungiDB:AAP_01770"/>
<comment type="caution">
    <text evidence="1">The sequence shown here is derived from an EMBL/GenBank/DDBJ whole genome shotgun (WGS) entry which is preliminary data.</text>
</comment>
<accession>A0A166P582</accession>
<dbReference type="AlphaFoldDB" id="A0A166P582"/>
<name>A0A166P582_9EURO</name>
<sequence length="309" mass="33977">MSTWAYPPLSTAHNLEQAQFGSLSRELQWYLASLQQSFSSLRHSLQDCSNLLAPTGHGSTLALSTPRSECVKGYVTRVGTSIVKGDIQLRMESLPPAAKGATSTRLLVSTAPTAIPLQLKQLSLVRRLISDCLDIVDVSTWTGDPTDSMFISGQLKLLGDNLVEARKALEGDKEQGNQAWTEESAAIDSFESPLPSNLSFHLTIHQAALVLYLRTLEPAKPQNQSSISDLFLKSTLFGYKPPQKHDEVGVEFTFRGEKDSPVNVVEKIRVESQDPNLMSALAKITAMENEVSRWRYALGEIMSVEVDAD</sequence>
<gene>
    <name evidence="1" type="ORF">AAP_01770</name>
</gene>
<dbReference type="EMBL" id="AZGZ01000006">
    <property type="protein sequence ID" value="KZZ94470.1"/>
    <property type="molecule type" value="Genomic_DNA"/>
</dbReference>
<dbReference type="OrthoDB" id="66510at2759"/>